<organism evidence="3 4">
    <name type="scientific">Amanita thiersii Skay4041</name>
    <dbReference type="NCBI Taxonomy" id="703135"/>
    <lineage>
        <taxon>Eukaryota</taxon>
        <taxon>Fungi</taxon>
        <taxon>Dikarya</taxon>
        <taxon>Basidiomycota</taxon>
        <taxon>Agaricomycotina</taxon>
        <taxon>Agaricomycetes</taxon>
        <taxon>Agaricomycetidae</taxon>
        <taxon>Agaricales</taxon>
        <taxon>Pluteineae</taxon>
        <taxon>Amanitaceae</taxon>
        <taxon>Amanita</taxon>
    </lineage>
</organism>
<dbReference type="EMBL" id="KZ302308">
    <property type="protein sequence ID" value="PFH45703.1"/>
    <property type="molecule type" value="Genomic_DNA"/>
</dbReference>
<dbReference type="OrthoDB" id="2536347at2759"/>
<reference evidence="3 4" key="1">
    <citation type="submission" date="2014-02" db="EMBL/GenBank/DDBJ databases">
        <title>Transposable element dynamics among asymbiotic and ectomycorrhizal Amanita fungi.</title>
        <authorList>
            <consortium name="DOE Joint Genome Institute"/>
            <person name="Hess J."/>
            <person name="Skrede I."/>
            <person name="Wolfe B."/>
            <person name="LaButti K."/>
            <person name="Ohm R.A."/>
            <person name="Grigoriev I.V."/>
            <person name="Pringle A."/>
        </authorList>
    </citation>
    <scope>NUCLEOTIDE SEQUENCE [LARGE SCALE GENOMIC DNA]</scope>
    <source>
        <strain evidence="3 4">SKay4041</strain>
    </source>
</reference>
<protein>
    <recommendedName>
        <fullName evidence="2">DUF6534 domain-containing protein</fullName>
    </recommendedName>
</protein>
<evidence type="ECO:0000313" key="3">
    <source>
        <dbReference type="EMBL" id="PFH45703.1"/>
    </source>
</evidence>
<dbReference type="AlphaFoldDB" id="A0A2A9NDJ6"/>
<feature type="transmembrane region" description="Helical" evidence="1">
    <location>
        <begin position="88"/>
        <end position="108"/>
    </location>
</feature>
<feature type="transmembrane region" description="Helical" evidence="1">
    <location>
        <begin position="240"/>
        <end position="262"/>
    </location>
</feature>
<keyword evidence="1" id="KW-0812">Transmembrane</keyword>
<sequence>MDSHIYEESKDFLFAAVALNLTLYGVLVVQTYLYYLAFSHDRTWIKAAAYVVFALETLHTTMLTWGYHSFTSSDWGFCSGLDCNVQLAMIWVIPLVGGLVALITNVIYAYRIHIVTQSRILFSVLLVFIISQFAAAVIFRVMPSKHYPIHSTSPVTPVQLYYQADVLIPVFGFVWLGLSAICDVAIAAIMVYILSRERMLSKETRWRVSRVIRLVIETGTTTATVDILTLILLVTAKWTVSGYIVPMIILSKAYGNAMMVLLNNRMTIIGSRLRSPTHMDAAATHLSTLRFPTVDQESELASQHTNINEPQKGLPLMEKLSLTSTSE</sequence>
<feature type="transmembrane region" description="Helical" evidence="1">
    <location>
        <begin position="47"/>
        <end position="68"/>
    </location>
</feature>
<feature type="domain" description="DUF6534" evidence="2">
    <location>
        <begin position="179"/>
        <end position="266"/>
    </location>
</feature>
<evidence type="ECO:0000259" key="2">
    <source>
        <dbReference type="Pfam" id="PF20152"/>
    </source>
</evidence>
<feature type="transmembrane region" description="Helical" evidence="1">
    <location>
        <begin position="120"/>
        <end position="142"/>
    </location>
</feature>
<dbReference type="PANTHER" id="PTHR40465:SF1">
    <property type="entry name" value="DUF6534 DOMAIN-CONTAINING PROTEIN"/>
    <property type="match status" value="1"/>
</dbReference>
<dbReference type="Proteomes" id="UP000242287">
    <property type="component" value="Unassembled WGS sequence"/>
</dbReference>
<accession>A0A2A9NDJ6</accession>
<evidence type="ECO:0000313" key="4">
    <source>
        <dbReference type="Proteomes" id="UP000242287"/>
    </source>
</evidence>
<feature type="transmembrane region" description="Helical" evidence="1">
    <location>
        <begin position="166"/>
        <end position="194"/>
    </location>
</feature>
<keyword evidence="1" id="KW-0472">Membrane</keyword>
<feature type="transmembrane region" description="Helical" evidence="1">
    <location>
        <begin position="12"/>
        <end position="35"/>
    </location>
</feature>
<feature type="transmembrane region" description="Helical" evidence="1">
    <location>
        <begin position="214"/>
        <end position="234"/>
    </location>
</feature>
<evidence type="ECO:0000256" key="1">
    <source>
        <dbReference type="SAM" id="Phobius"/>
    </source>
</evidence>
<dbReference type="InterPro" id="IPR045339">
    <property type="entry name" value="DUF6534"/>
</dbReference>
<keyword evidence="1" id="KW-1133">Transmembrane helix</keyword>
<proteinExistence type="predicted"/>
<dbReference type="Pfam" id="PF20152">
    <property type="entry name" value="DUF6534"/>
    <property type="match status" value="1"/>
</dbReference>
<gene>
    <name evidence="3" type="ORF">AMATHDRAFT_8785</name>
</gene>
<name>A0A2A9NDJ6_9AGAR</name>
<keyword evidence="4" id="KW-1185">Reference proteome</keyword>
<dbReference type="PANTHER" id="PTHR40465">
    <property type="entry name" value="CHROMOSOME 1, WHOLE GENOME SHOTGUN SEQUENCE"/>
    <property type="match status" value="1"/>
</dbReference>
<dbReference type="STRING" id="703135.A0A2A9NDJ6"/>